<protein>
    <submittedName>
        <fullName evidence="1">Uncharacterized protein</fullName>
    </submittedName>
</protein>
<gene>
    <name evidence="1" type="ORF">CIRG_07681</name>
</gene>
<proteinExistence type="predicted"/>
<dbReference type="Proteomes" id="UP000054565">
    <property type="component" value="Unassembled WGS sequence"/>
</dbReference>
<dbReference type="EMBL" id="DS028097">
    <property type="protein sequence ID" value="KMP08000.1"/>
    <property type="molecule type" value="Genomic_DNA"/>
</dbReference>
<reference evidence="2" key="1">
    <citation type="journal article" date="2010" name="Genome Res.">
        <title>Population genomic sequencing of Coccidioides fungi reveals recent hybridization and transposon control.</title>
        <authorList>
            <person name="Neafsey D.E."/>
            <person name="Barker B.M."/>
            <person name="Sharpton T.J."/>
            <person name="Stajich J.E."/>
            <person name="Park D.J."/>
            <person name="Whiston E."/>
            <person name="Hung C.-Y."/>
            <person name="McMahan C."/>
            <person name="White J."/>
            <person name="Sykes S."/>
            <person name="Heiman D."/>
            <person name="Young S."/>
            <person name="Zeng Q."/>
            <person name="Abouelleil A."/>
            <person name="Aftuck L."/>
            <person name="Bessette D."/>
            <person name="Brown A."/>
            <person name="FitzGerald M."/>
            <person name="Lui A."/>
            <person name="Macdonald J.P."/>
            <person name="Priest M."/>
            <person name="Orbach M.J."/>
            <person name="Galgiani J.N."/>
            <person name="Kirkland T.N."/>
            <person name="Cole G.T."/>
            <person name="Birren B.W."/>
            <person name="Henn M.R."/>
            <person name="Taylor J.W."/>
            <person name="Rounsley S.D."/>
        </authorList>
    </citation>
    <scope>NUCLEOTIDE SEQUENCE [LARGE SCALE GENOMIC DNA]</scope>
    <source>
        <strain evidence="2">RMSCC 2394</strain>
    </source>
</reference>
<sequence>MVDPSELCLASETIKALLLVAGSIVLRDLGFPPISKQTLCASPKQLSRIASHLGTEGYEPNQLALERRPAKYTRDVVSTPPSQGDNSMFNERIAPCRVLKCREASLHASTRQEDSSPSRENKCSFLARLMMRMCAPRNAMIAELSWPRRNAKRLRSRAESQPSFCG</sequence>
<organism evidence="1 2">
    <name type="scientific">Coccidioides immitis RMSCC 2394</name>
    <dbReference type="NCBI Taxonomy" id="404692"/>
    <lineage>
        <taxon>Eukaryota</taxon>
        <taxon>Fungi</taxon>
        <taxon>Dikarya</taxon>
        <taxon>Ascomycota</taxon>
        <taxon>Pezizomycotina</taxon>
        <taxon>Eurotiomycetes</taxon>
        <taxon>Eurotiomycetidae</taxon>
        <taxon>Onygenales</taxon>
        <taxon>Onygenaceae</taxon>
        <taxon>Coccidioides</taxon>
    </lineage>
</organism>
<evidence type="ECO:0000313" key="2">
    <source>
        <dbReference type="Proteomes" id="UP000054565"/>
    </source>
</evidence>
<evidence type="ECO:0000313" key="1">
    <source>
        <dbReference type="EMBL" id="KMP08000.1"/>
    </source>
</evidence>
<accession>A0A0J6YK33</accession>
<name>A0A0J6YK33_COCIT</name>
<dbReference type="AlphaFoldDB" id="A0A0J6YK33"/>